<dbReference type="InterPro" id="IPR002559">
    <property type="entry name" value="Transposase_11"/>
</dbReference>
<reference evidence="3" key="1">
    <citation type="journal article" date="2019" name="Int. J. Syst. Evol. Microbiol.">
        <title>The Global Catalogue of Microorganisms (GCM) 10K type strain sequencing project: providing services to taxonomists for standard genome sequencing and annotation.</title>
        <authorList>
            <consortium name="The Broad Institute Genomics Platform"/>
            <consortium name="The Broad Institute Genome Sequencing Center for Infectious Disease"/>
            <person name="Wu L."/>
            <person name="Ma J."/>
        </authorList>
    </citation>
    <scope>NUCLEOTIDE SEQUENCE [LARGE SCALE GENOMIC DNA]</scope>
    <source>
        <strain evidence="3">NBRC 102520</strain>
    </source>
</reference>
<keyword evidence="3" id="KW-1185">Reference proteome</keyword>
<name>A0ABQ6BE77_9BRAD</name>
<dbReference type="EMBL" id="BSOW01000056">
    <property type="protein sequence ID" value="GLR91831.1"/>
    <property type="molecule type" value="Genomic_DNA"/>
</dbReference>
<evidence type="ECO:0000313" key="3">
    <source>
        <dbReference type="Proteomes" id="UP001156905"/>
    </source>
</evidence>
<sequence length="117" mass="12903">MIEPRADRPTAITLGADKAYDAEDFVNELRLMNVMPHVAQKTSGRSSAIDGRTTRHGSYAVSQRIRKRIEEAFGWIKTVAGQEKTSFRGHDRVALAFAFAATACNLVRLPKLIAETG</sequence>
<evidence type="ECO:0000259" key="1">
    <source>
        <dbReference type="Pfam" id="PF01609"/>
    </source>
</evidence>
<organism evidence="2 3">
    <name type="scientific">Bradyrhizobium iriomotense</name>
    <dbReference type="NCBI Taxonomy" id="441950"/>
    <lineage>
        <taxon>Bacteria</taxon>
        <taxon>Pseudomonadati</taxon>
        <taxon>Pseudomonadota</taxon>
        <taxon>Alphaproteobacteria</taxon>
        <taxon>Hyphomicrobiales</taxon>
        <taxon>Nitrobacteraceae</taxon>
        <taxon>Bradyrhizobium</taxon>
    </lineage>
</organism>
<comment type="caution">
    <text evidence="2">The sequence shown here is derived from an EMBL/GenBank/DDBJ whole genome shotgun (WGS) entry which is preliminary data.</text>
</comment>
<proteinExistence type="predicted"/>
<accession>A0ABQ6BE77</accession>
<evidence type="ECO:0000313" key="2">
    <source>
        <dbReference type="EMBL" id="GLR91831.1"/>
    </source>
</evidence>
<dbReference type="PANTHER" id="PTHR35604">
    <property type="entry name" value="TRANSPOSASE INSH FOR INSERTION SEQUENCE ELEMENT IS5A-RELATED"/>
    <property type="match status" value="1"/>
</dbReference>
<protein>
    <recommendedName>
        <fullName evidence="1">Transposase IS4-like domain-containing protein</fullName>
    </recommendedName>
</protein>
<gene>
    <name evidence="2" type="ORF">GCM10007857_85490</name>
</gene>
<dbReference type="Proteomes" id="UP001156905">
    <property type="component" value="Unassembled WGS sequence"/>
</dbReference>
<feature type="domain" description="Transposase IS4-like" evidence="1">
    <location>
        <begin position="13"/>
        <end position="106"/>
    </location>
</feature>
<dbReference type="PANTHER" id="PTHR35604:SF2">
    <property type="entry name" value="TRANSPOSASE INSH FOR INSERTION SEQUENCE ELEMENT IS5A-RELATED"/>
    <property type="match status" value="1"/>
</dbReference>
<dbReference type="Pfam" id="PF01609">
    <property type="entry name" value="DDE_Tnp_1"/>
    <property type="match status" value="1"/>
</dbReference>